<feature type="domain" description="NAD-specific glutamate dehydrogenase C-terminal" evidence="3">
    <location>
        <begin position="1326"/>
        <end position="1663"/>
    </location>
</feature>
<dbReference type="InterPro" id="IPR028971">
    <property type="entry name" value="NAD-GDH_cat"/>
</dbReference>
<evidence type="ECO:0000259" key="4">
    <source>
        <dbReference type="Pfam" id="PF21075"/>
    </source>
</evidence>
<sequence length="1676" mass="185417">MPLDMPVNGNEPDTALDQILRTAADRCVHTPGAHTPGTVPGPQAPDEGTPGAPDLCTQVSGAHRMRAEDALVFLRQYYMHVAPEDLVDRDPVNVSGPAMAHRRLAENRPQGRALVRVFTPALPGCGWDSGHSVVQIVTDDMPFLVDSVTTELDRHELRTHLVVHPQMPVRRDMTGALLDPGQDAVTGQTLRESWIHIEIDRQSDPAVLAGLEDDLRRVLLDVRCAVEDFAKMRALAVRTAEDLAADPPPLERAGVDDSVELLRWLADGHYTFLGFREYRLEQTEKGESLRAVPGTGLGVLRADKAGSASFAAMPPELRAKAREKQVMIVTKANSRATVYRPHYLDYVGVKLFSPEGEVIGERRFLGLFTHVAYNESISRIPVLRRKLADVLDLAGLSPDSHDGKDLIEILETYPRAELFQISVEELLAIALGVLRLRERKQVKLFLRRDDYGRYISCLIFLPRDRYTTKVRLQMQQILLDVLGGTTLDYSAMIGEAALARLHVVIRGERGTQLGELPADVEELEARLAATTRSWEDDLAAAIHELCSPEEAPRLLRRYGTAFPEGYKADFPARTAVADLERLERIADDPSEIGMDLYEPDDAADDERRFKLYKLGAPVSLSRVLPLLQRMGVEVVDERPYEIHRTNDGDTRDAWIYDFGLRYAPSGDVGGDAFKRLFQDAFAVLWRGEVEDDGFNALVLAAGLSWEQAEILRAYAKYLRQAGTTFSEAYIEKVLLGNVRLARLLVRLFEARHDPRRPEEARSEVCEALREEVLASLDEVASLDEDRILRAYLELIEATLRTNAFQPDGAGGRDTGTAGSRFVSGKRKPYLSLKFDSQAISVLPLPRPKYEIYVYSPRVEGVHLRFGKVARGGLRWSDRMEDFRTEILGLVKAQMVKNTVIVPTGSKGGFVVKRPPTGGRDELQAEGVACYRHFISGLLDVTDNLVAGEVVPPSHVVRHDGDDTYLVVAADKGTAKFSDIANGVAKDYGFWLGDAFASGGSVGYDHKAMGITARGAWESVKYHFRSLGVDVQTTDFTVVGIGDMSGDVFGNGMLLSEHIGLVAAFDHRHVFVDPSPDATRGFAERRRLFELPRSSWDDYDRSLISAGGGVWPRTAKSIPVSPQMRAALGIPDGVTGLAPNDLISAVLRAPVDLLWNGGIGTYVKAASESHAEVGDKANDPLRVNGAELRCKVVGEGGNLGFTQLARIEFARSGGLINTDFIDNSAGVDTSDHEVNIKILLDQVVRDGNVTAEQRNALFLDMTGEVGRLVLEDNHAQNVVLAAARAQAPEMLHIHARYVRRLERAGLLNRELEFLPSDKALAERRQAGLGLTGPEFAVLLAYTKLVVDAELLQSDIPDDPYLASWLVSYFPTALRERFRTYMDSHPLRREIITTGVVNDVVNFGGTSFVFRFTEETGASTSDIVRAYLVTREVFDLPGFVRQIESLDHDVDSATRLTMLFEARKLSERGTRWLLGNRRPPLDLAATGKVFLDGARDLLPHLPKLLTGSDLSAYEERRDSFAARGVPDELAERVAAMVPAYSTFDLVETAAFTGRPVDEVAEVYFDLADRLQIARLRERVIALPRDTRWNSIARAALRDDLYAAHAALTRDVLIHSEPGLSPEERLIHWTEVNEAAVTRARQTLSEIWESDTFDLATLSVALRAVRTLVSSSKLPQPGA</sequence>
<dbReference type="Proteomes" id="UP000610966">
    <property type="component" value="Unassembled WGS sequence"/>
</dbReference>
<dbReference type="InterPro" id="IPR036291">
    <property type="entry name" value="NAD(P)-bd_dom_sf"/>
</dbReference>
<dbReference type="Pfam" id="PF21073">
    <property type="entry name" value="GDH_HM1"/>
    <property type="match status" value="1"/>
</dbReference>
<dbReference type="GO" id="GO:0004352">
    <property type="term" value="F:glutamate dehydrogenase (NAD+) activity"/>
    <property type="evidence" value="ECO:0007669"/>
    <property type="project" value="InterPro"/>
</dbReference>
<name>A0A8J3VYC1_9ACTN</name>
<dbReference type="GO" id="GO:0006538">
    <property type="term" value="P:L-glutamate catabolic process"/>
    <property type="evidence" value="ECO:0007669"/>
    <property type="project" value="InterPro"/>
</dbReference>
<dbReference type="Pfam" id="PF21077">
    <property type="entry name" value="GDH_ACT3"/>
    <property type="match status" value="1"/>
</dbReference>
<feature type="domain" description="NAD-glutamate dehydrogenase N-terminal ACT1" evidence="4">
    <location>
        <begin position="73"/>
        <end position="215"/>
    </location>
</feature>
<dbReference type="GO" id="GO:0004069">
    <property type="term" value="F:L-aspartate:2-oxoglutarate aminotransferase activity"/>
    <property type="evidence" value="ECO:0007669"/>
    <property type="project" value="InterPro"/>
</dbReference>
<evidence type="ECO:0000259" key="6">
    <source>
        <dbReference type="Pfam" id="PF21077"/>
    </source>
</evidence>
<dbReference type="PIRSF" id="PIRSF036761">
    <property type="entry name" value="GDH_Mll4104"/>
    <property type="match status" value="1"/>
</dbReference>
<dbReference type="Pfam" id="PF21079">
    <property type="entry name" value="GDH_HM2"/>
    <property type="match status" value="1"/>
</dbReference>
<gene>
    <name evidence="7" type="ORF">Mth01_10930</name>
</gene>
<dbReference type="SUPFAM" id="SSF51735">
    <property type="entry name" value="NAD(P)-binding Rossmann-fold domains"/>
    <property type="match status" value="1"/>
</dbReference>
<feature type="domain" description="NAD-glutamate dehydrogenase ACT3" evidence="6">
    <location>
        <begin position="592"/>
        <end position="668"/>
    </location>
</feature>
<feature type="region of interest" description="Disordered" evidence="1">
    <location>
        <begin position="31"/>
        <end position="52"/>
    </location>
</feature>
<accession>A0A8J3VYC1</accession>
<feature type="domain" description="NAD-glutamate dehydrogenase catalytic" evidence="2">
    <location>
        <begin position="772"/>
        <end position="1281"/>
    </location>
</feature>
<feature type="domain" description="NAD-glutamate dehydrogenase ACT2" evidence="5">
    <location>
        <begin position="443"/>
        <end position="535"/>
    </location>
</feature>
<evidence type="ECO:0000313" key="7">
    <source>
        <dbReference type="EMBL" id="GIH68840.1"/>
    </source>
</evidence>
<dbReference type="InterPro" id="IPR049056">
    <property type="entry name" value="NAD_Glu_DH_HM3"/>
</dbReference>
<dbReference type="PANTHER" id="PTHR43403">
    <property type="entry name" value="NAD-SPECIFIC GLUTAMATE DEHYDROGENASE"/>
    <property type="match status" value="1"/>
</dbReference>
<dbReference type="Pfam" id="PF21074">
    <property type="entry name" value="GDH_C"/>
    <property type="match status" value="1"/>
</dbReference>
<evidence type="ECO:0000259" key="5">
    <source>
        <dbReference type="Pfam" id="PF21076"/>
    </source>
</evidence>
<dbReference type="InterPro" id="IPR046346">
    <property type="entry name" value="Aminoacid_DH-like_N_sf"/>
</dbReference>
<dbReference type="RefSeq" id="WP_239089381.1">
    <property type="nucleotide sequence ID" value="NZ_BOOG01000011.1"/>
</dbReference>
<dbReference type="EMBL" id="BOOG01000011">
    <property type="protein sequence ID" value="GIH68840.1"/>
    <property type="molecule type" value="Genomic_DNA"/>
</dbReference>
<dbReference type="Gene3D" id="3.40.50.720">
    <property type="entry name" value="NAD(P)-binding Rossmann-like Domain"/>
    <property type="match status" value="1"/>
</dbReference>
<keyword evidence="8" id="KW-1185">Reference proteome</keyword>
<dbReference type="Pfam" id="PF05088">
    <property type="entry name" value="Bac_GDH_CD"/>
    <property type="match status" value="1"/>
</dbReference>
<evidence type="ECO:0000313" key="8">
    <source>
        <dbReference type="Proteomes" id="UP000610966"/>
    </source>
</evidence>
<dbReference type="PANTHER" id="PTHR43403:SF1">
    <property type="entry name" value="NAD-SPECIFIC GLUTAMATE DEHYDROGENASE"/>
    <property type="match status" value="1"/>
</dbReference>
<proteinExistence type="predicted"/>
<reference evidence="7" key="1">
    <citation type="submission" date="2021-01" db="EMBL/GenBank/DDBJ databases">
        <title>Whole genome shotgun sequence of Sphaerimonospora thailandensis NBRC 107569.</title>
        <authorList>
            <person name="Komaki H."/>
            <person name="Tamura T."/>
        </authorList>
    </citation>
    <scope>NUCLEOTIDE SEQUENCE</scope>
    <source>
        <strain evidence="7">NBRC 107569</strain>
    </source>
</reference>
<organism evidence="7 8">
    <name type="scientific">Sphaerimonospora thailandensis</name>
    <dbReference type="NCBI Taxonomy" id="795644"/>
    <lineage>
        <taxon>Bacteria</taxon>
        <taxon>Bacillati</taxon>
        <taxon>Actinomycetota</taxon>
        <taxon>Actinomycetes</taxon>
        <taxon>Streptosporangiales</taxon>
        <taxon>Streptosporangiaceae</taxon>
        <taxon>Sphaerimonospora</taxon>
    </lineage>
</organism>
<dbReference type="InterPro" id="IPR049064">
    <property type="entry name" value="NAD_Glu_DH_ACT3"/>
</dbReference>
<protein>
    <submittedName>
        <fullName evidence="7">NAD-glutamate dehydrogenase</fullName>
    </submittedName>
</protein>
<dbReference type="Pfam" id="PF21075">
    <property type="entry name" value="GDH_ACT1"/>
    <property type="match status" value="1"/>
</dbReference>
<evidence type="ECO:0000259" key="3">
    <source>
        <dbReference type="Pfam" id="PF21074"/>
    </source>
</evidence>
<evidence type="ECO:0000259" key="2">
    <source>
        <dbReference type="Pfam" id="PF05088"/>
    </source>
</evidence>
<evidence type="ECO:0000256" key="1">
    <source>
        <dbReference type="SAM" id="MobiDB-lite"/>
    </source>
</evidence>
<dbReference type="InterPro" id="IPR049062">
    <property type="entry name" value="NAD_Glu_DH_ACT2"/>
</dbReference>
<dbReference type="Pfam" id="PF21076">
    <property type="entry name" value="GDH_ACT2"/>
    <property type="match status" value="1"/>
</dbReference>
<dbReference type="InterPro" id="IPR048381">
    <property type="entry name" value="GDH_C"/>
</dbReference>
<dbReference type="InterPro" id="IPR024727">
    <property type="entry name" value="NAD_Glu_DH_N_ACT1"/>
</dbReference>
<dbReference type="Pfam" id="PF21078">
    <property type="entry name" value="GDH_HM3"/>
    <property type="match status" value="1"/>
</dbReference>
<dbReference type="SUPFAM" id="SSF53223">
    <property type="entry name" value="Aminoacid dehydrogenase-like, N-terminal domain"/>
    <property type="match status" value="1"/>
</dbReference>
<comment type="caution">
    <text evidence="7">The sequence shown here is derived from an EMBL/GenBank/DDBJ whole genome shotgun (WGS) entry which is preliminary data.</text>
</comment>
<dbReference type="InterPro" id="IPR007780">
    <property type="entry name" value="NAD_Glu_DH_bac"/>
</dbReference>
<dbReference type="InterPro" id="IPR049059">
    <property type="entry name" value="NAD_Glu_DH_HM1"/>
</dbReference>
<dbReference type="InterPro" id="IPR049058">
    <property type="entry name" value="NAD_Glu_DH_HM2"/>
</dbReference>